<keyword evidence="15" id="KW-1185">Reference proteome</keyword>
<dbReference type="GO" id="GO:0001653">
    <property type="term" value="F:peptide receptor activity"/>
    <property type="evidence" value="ECO:0007669"/>
    <property type="project" value="TreeGrafter"/>
</dbReference>
<keyword evidence="8" id="KW-0472">Membrane</keyword>
<protein>
    <recommendedName>
        <fullName evidence="2">guanylate cyclase</fullName>
        <ecNumber evidence="2">4.6.1.2</ecNumber>
    </recommendedName>
</protein>
<evidence type="ECO:0000313" key="15">
    <source>
        <dbReference type="Proteomes" id="UP001163046"/>
    </source>
</evidence>
<dbReference type="InterPro" id="IPR029787">
    <property type="entry name" value="Nucleotide_cyclase"/>
</dbReference>
<keyword evidence="11" id="KW-0456">Lyase</keyword>
<evidence type="ECO:0000256" key="10">
    <source>
        <dbReference type="ARBA" id="ARBA00023180"/>
    </source>
</evidence>
<keyword evidence="12" id="KW-0141">cGMP biosynthesis</keyword>
<dbReference type="Pfam" id="PF08376">
    <property type="entry name" value="NIT"/>
    <property type="match status" value="1"/>
</dbReference>
<dbReference type="CDD" id="cd07302">
    <property type="entry name" value="CHD"/>
    <property type="match status" value="1"/>
</dbReference>
<comment type="caution">
    <text evidence="14">The sequence shown here is derived from an EMBL/GenBank/DDBJ whole genome shotgun (WGS) entry which is preliminary data.</text>
</comment>
<evidence type="ECO:0000256" key="7">
    <source>
        <dbReference type="ARBA" id="ARBA00023134"/>
    </source>
</evidence>
<dbReference type="Proteomes" id="UP001163046">
    <property type="component" value="Unassembled WGS sequence"/>
</dbReference>
<accession>A0A9X0D919</accession>
<dbReference type="SMART" id="SM00044">
    <property type="entry name" value="CYCc"/>
    <property type="match status" value="1"/>
</dbReference>
<evidence type="ECO:0000256" key="11">
    <source>
        <dbReference type="ARBA" id="ARBA00023239"/>
    </source>
</evidence>
<name>A0A9X0D919_9CNID</name>
<comment type="subcellular location">
    <subcellularLocation>
        <location evidence="1">Membrane</location>
        <topology evidence="1">Single-pass type I membrane protein</topology>
    </subcellularLocation>
</comment>
<sequence>MLDSWPEAGLQRYSFNSLETFMTLVNNHRIAHSVLNNSTIQGEIRFYSQIISNLFDWLFRNVQDSDSDVLSRFIGYQMLLFGKEKTGIERALGGSFFIRGHFAETEELLWFAKQNFLGKENLNSSMQLMPEIKDIYREAVEHHNKSVLDEVEQRREVILSNKRQNASLESARKATRPKLHQTTKQLQEEKQRADSLLYQMLPYPVAEQLKSGHSVTAEQYESVTVFFSDIVDFTKICANISPMEVTQMLNRLYGIFDNHIDKYDVYKVETIGDAYMVVSGLPEKNGHDHVTQIALMALHLVELMESFRFGSDAEKDLSVRIGIHTGPCAAGVVGNKMPRYCLFGDTVNTASRMQTTGMPQKIHVSKDTKDMLTFLGGYALEFRELVDVKGKGAMQTYWLLEYSGIQVK</sequence>
<dbReference type="EMBL" id="MU825404">
    <property type="protein sequence ID" value="KAJ7391827.1"/>
    <property type="molecule type" value="Genomic_DNA"/>
</dbReference>
<feature type="domain" description="Guanylate cyclase" evidence="13">
    <location>
        <begin position="224"/>
        <end position="354"/>
    </location>
</feature>
<dbReference type="PROSITE" id="PS50125">
    <property type="entry name" value="GUANYLATE_CYCLASE_2"/>
    <property type="match status" value="1"/>
</dbReference>
<keyword evidence="6" id="KW-1133">Transmembrane helix</keyword>
<dbReference type="SUPFAM" id="SSF55073">
    <property type="entry name" value="Nucleotide cyclase"/>
    <property type="match status" value="1"/>
</dbReference>
<keyword evidence="3" id="KW-0812">Transmembrane</keyword>
<dbReference type="InterPro" id="IPR050401">
    <property type="entry name" value="Cyclic_nucleotide_synthase"/>
</dbReference>
<dbReference type="GO" id="GO:0004383">
    <property type="term" value="F:guanylate cyclase activity"/>
    <property type="evidence" value="ECO:0007669"/>
    <property type="project" value="UniProtKB-EC"/>
</dbReference>
<evidence type="ECO:0000256" key="4">
    <source>
        <dbReference type="ARBA" id="ARBA00022729"/>
    </source>
</evidence>
<dbReference type="InterPro" id="IPR013587">
    <property type="entry name" value="Nitrate/nitrite_sensing"/>
</dbReference>
<evidence type="ECO:0000313" key="14">
    <source>
        <dbReference type="EMBL" id="KAJ7391827.1"/>
    </source>
</evidence>
<reference evidence="14" key="1">
    <citation type="submission" date="2023-01" db="EMBL/GenBank/DDBJ databases">
        <title>Genome assembly of the deep-sea coral Lophelia pertusa.</title>
        <authorList>
            <person name="Herrera S."/>
            <person name="Cordes E."/>
        </authorList>
    </citation>
    <scope>NUCLEOTIDE SEQUENCE</scope>
    <source>
        <strain evidence="14">USNM1676648</strain>
        <tissue evidence="14">Polyp</tissue>
    </source>
</reference>
<keyword evidence="4" id="KW-0732">Signal</keyword>
<dbReference type="PANTHER" id="PTHR11920:SF501">
    <property type="entry name" value="GUANYLATE CYCLASE 32E"/>
    <property type="match status" value="1"/>
</dbReference>
<dbReference type="GO" id="GO:0005886">
    <property type="term" value="C:plasma membrane"/>
    <property type="evidence" value="ECO:0007669"/>
    <property type="project" value="TreeGrafter"/>
</dbReference>
<dbReference type="Gene3D" id="3.30.70.1230">
    <property type="entry name" value="Nucleotide cyclase"/>
    <property type="match status" value="1"/>
</dbReference>
<dbReference type="AlphaFoldDB" id="A0A9X0D919"/>
<dbReference type="GO" id="GO:0007168">
    <property type="term" value="P:receptor guanylyl cyclase signaling pathway"/>
    <property type="evidence" value="ECO:0007669"/>
    <property type="project" value="TreeGrafter"/>
</dbReference>
<evidence type="ECO:0000256" key="6">
    <source>
        <dbReference type="ARBA" id="ARBA00022989"/>
    </source>
</evidence>
<evidence type="ECO:0000256" key="5">
    <source>
        <dbReference type="ARBA" id="ARBA00022741"/>
    </source>
</evidence>
<gene>
    <name evidence="14" type="ORF">OS493_016116</name>
</gene>
<keyword evidence="5" id="KW-0547">Nucleotide-binding</keyword>
<dbReference type="EC" id="4.6.1.2" evidence="2"/>
<proteinExistence type="predicted"/>
<evidence type="ECO:0000259" key="13">
    <source>
        <dbReference type="PROSITE" id="PS50125"/>
    </source>
</evidence>
<keyword evidence="7" id="KW-0342">GTP-binding</keyword>
<evidence type="ECO:0000256" key="2">
    <source>
        <dbReference type="ARBA" id="ARBA00012202"/>
    </source>
</evidence>
<dbReference type="Gene3D" id="6.10.250.780">
    <property type="match status" value="1"/>
</dbReference>
<dbReference type="PANTHER" id="PTHR11920">
    <property type="entry name" value="GUANYLYL CYCLASE"/>
    <property type="match status" value="1"/>
</dbReference>
<dbReference type="OrthoDB" id="60033at2759"/>
<dbReference type="GO" id="GO:0004016">
    <property type="term" value="F:adenylate cyclase activity"/>
    <property type="evidence" value="ECO:0007669"/>
    <property type="project" value="TreeGrafter"/>
</dbReference>
<keyword evidence="9" id="KW-0675">Receptor</keyword>
<evidence type="ECO:0000256" key="8">
    <source>
        <dbReference type="ARBA" id="ARBA00023136"/>
    </source>
</evidence>
<dbReference type="InterPro" id="IPR001054">
    <property type="entry name" value="A/G_cyclase"/>
</dbReference>
<evidence type="ECO:0000256" key="12">
    <source>
        <dbReference type="ARBA" id="ARBA00023293"/>
    </source>
</evidence>
<keyword evidence="10" id="KW-0325">Glycoprotein</keyword>
<dbReference type="Pfam" id="PF00211">
    <property type="entry name" value="Guanylate_cyc"/>
    <property type="match status" value="1"/>
</dbReference>
<dbReference type="FunFam" id="3.30.70.1230:FF:000004">
    <property type="entry name" value="Guanylate cyclase"/>
    <property type="match status" value="1"/>
</dbReference>
<evidence type="ECO:0000256" key="3">
    <source>
        <dbReference type="ARBA" id="ARBA00022692"/>
    </source>
</evidence>
<organism evidence="14 15">
    <name type="scientific">Desmophyllum pertusum</name>
    <dbReference type="NCBI Taxonomy" id="174260"/>
    <lineage>
        <taxon>Eukaryota</taxon>
        <taxon>Metazoa</taxon>
        <taxon>Cnidaria</taxon>
        <taxon>Anthozoa</taxon>
        <taxon>Hexacorallia</taxon>
        <taxon>Scleractinia</taxon>
        <taxon>Caryophylliina</taxon>
        <taxon>Caryophylliidae</taxon>
        <taxon>Desmophyllum</taxon>
    </lineage>
</organism>
<dbReference type="GO" id="GO:0005525">
    <property type="term" value="F:GTP binding"/>
    <property type="evidence" value="ECO:0007669"/>
    <property type="project" value="UniProtKB-KW"/>
</dbReference>
<dbReference type="GO" id="GO:0035556">
    <property type="term" value="P:intracellular signal transduction"/>
    <property type="evidence" value="ECO:0007669"/>
    <property type="project" value="InterPro"/>
</dbReference>
<evidence type="ECO:0000256" key="1">
    <source>
        <dbReference type="ARBA" id="ARBA00004479"/>
    </source>
</evidence>
<evidence type="ECO:0000256" key="9">
    <source>
        <dbReference type="ARBA" id="ARBA00023170"/>
    </source>
</evidence>